<gene>
    <name evidence="1" type="ORF">CR513_02164</name>
</gene>
<protein>
    <submittedName>
        <fullName evidence="1">Uncharacterized protein</fullName>
    </submittedName>
</protein>
<feature type="non-terminal residue" evidence="1">
    <location>
        <position position="1"/>
    </location>
</feature>
<name>A0A371IDB0_MUCPR</name>
<evidence type="ECO:0000313" key="1">
    <source>
        <dbReference type="EMBL" id="RDY12984.1"/>
    </source>
</evidence>
<accession>A0A371IDB0</accession>
<reference evidence="1" key="1">
    <citation type="submission" date="2018-05" db="EMBL/GenBank/DDBJ databases">
        <title>Draft genome of Mucuna pruriens seed.</title>
        <authorList>
            <person name="Nnadi N.E."/>
            <person name="Vos R."/>
            <person name="Hasami M.H."/>
            <person name="Devisetty U.K."/>
            <person name="Aguiy J.C."/>
        </authorList>
    </citation>
    <scope>NUCLEOTIDE SEQUENCE [LARGE SCALE GENOMIC DNA]</scope>
    <source>
        <strain evidence="1">JCA_2017</strain>
    </source>
</reference>
<dbReference type="EMBL" id="QJKJ01000370">
    <property type="protein sequence ID" value="RDY12984.1"/>
    <property type="molecule type" value="Genomic_DNA"/>
</dbReference>
<proteinExistence type="predicted"/>
<organism evidence="1 2">
    <name type="scientific">Mucuna pruriens</name>
    <name type="common">Velvet bean</name>
    <name type="synonym">Dolichos pruriens</name>
    <dbReference type="NCBI Taxonomy" id="157652"/>
    <lineage>
        <taxon>Eukaryota</taxon>
        <taxon>Viridiplantae</taxon>
        <taxon>Streptophyta</taxon>
        <taxon>Embryophyta</taxon>
        <taxon>Tracheophyta</taxon>
        <taxon>Spermatophyta</taxon>
        <taxon>Magnoliopsida</taxon>
        <taxon>eudicotyledons</taxon>
        <taxon>Gunneridae</taxon>
        <taxon>Pentapetalae</taxon>
        <taxon>rosids</taxon>
        <taxon>fabids</taxon>
        <taxon>Fabales</taxon>
        <taxon>Fabaceae</taxon>
        <taxon>Papilionoideae</taxon>
        <taxon>50 kb inversion clade</taxon>
        <taxon>NPAAA clade</taxon>
        <taxon>indigoferoid/millettioid clade</taxon>
        <taxon>Phaseoleae</taxon>
        <taxon>Mucuna</taxon>
    </lineage>
</organism>
<dbReference type="Proteomes" id="UP000257109">
    <property type="component" value="Unassembled WGS sequence"/>
</dbReference>
<comment type="caution">
    <text evidence="1">The sequence shown here is derived from an EMBL/GenBank/DDBJ whole genome shotgun (WGS) entry which is preliminary data.</text>
</comment>
<evidence type="ECO:0000313" key="2">
    <source>
        <dbReference type="Proteomes" id="UP000257109"/>
    </source>
</evidence>
<keyword evidence="2" id="KW-1185">Reference proteome</keyword>
<dbReference type="AlphaFoldDB" id="A0A371IDB0"/>
<sequence>MITTPLSNVLDDDSLEVVHEVRSLEPSLIEISYIILGTSYLLGIIETCSKYLITKYVTTQRLSKSLRSFVHTMSSCHVPIGVQEDLLYSNWSHAIQEEMRALEKNNTWRLIALSKGKKQ</sequence>
<dbReference type="OrthoDB" id="1000646at2759"/>